<comment type="caution">
    <text evidence="1">The sequence shown here is derived from an EMBL/GenBank/DDBJ whole genome shotgun (WGS) entry which is preliminary data.</text>
</comment>
<evidence type="ECO:0000313" key="1">
    <source>
        <dbReference type="EMBL" id="KAI4332705.1"/>
    </source>
</evidence>
<protein>
    <submittedName>
        <fullName evidence="1">Uncharacterized protein</fullName>
    </submittedName>
</protein>
<organism evidence="1 2">
    <name type="scientific">Bauhinia variegata</name>
    <name type="common">Purple orchid tree</name>
    <name type="synonym">Phanera variegata</name>
    <dbReference type="NCBI Taxonomy" id="167791"/>
    <lineage>
        <taxon>Eukaryota</taxon>
        <taxon>Viridiplantae</taxon>
        <taxon>Streptophyta</taxon>
        <taxon>Embryophyta</taxon>
        <taxon>Tracheophyta</taxon>
        <taxon>Spermatophyta</taxon>
        <taxon>Magnoliopsida</taxon>
        <taxon>eudicotyledons</taxon>
        <taxon>Gunneridae</taxon>
        <taxon>Pentapetalae</taxon>
        <taxon>rosids</taxon>
        <taxon>fabids</taxon>
        <taxon>Fabales</taxon>
        <taxon>Fabaceae</taxon>
        <taxon>Cercidoideae</taxon>
        <taxon>Cercideae</taxon>
        <taxon>Bauhiniinae</taxon>
        <taxon>Bauhinia</taxon>
    </lineage>
</organism>
<reference evidence="1 2" key="1">
    <citation type="journal article" date="2022" name="DNA Res.">
        <title>Chromosomal-level genome assembly of the orchid tree Bauhinia variegata (Leguminosae; Cercidoideae) supports the allotetraploid origin hypothesis of Bauhinia.</title>
        <authorList>
            <person name="Zhong Y."/>
            <person name="Chen Y."/>
            <person name="Zheng D."/>
            <person name="Pang J."/>
            <person name="Liu Y."/>
            <person name="Luo S."/>
            <person name="Meng S."/>
            <person name="Qian L."/>
            <person name="Wei D."/>
            <person name="Dai S."/>
            <person name="Zhou R."/>
        </authorList>
    </citation>
    <scope>NUCLEOTIDE SEQUENCE [LARGE SCALE GENOMIC DNA]</scope>
    <source>
        <strain evidence="1">BV-YZ2020</strain>
    </source>
</reference>
<evidence type="ECO:0000313" key="2">
    <source>
        <dbReference type="Proteomes" id="UP000828941"/>
    </source>
</evidence>
<proteinExistence type="predicted"/>
<keyword evidence="2" id="KW-1185">Reference proteome</keyword>
<sequence>MAGRLLFGLIGTLRTGMLRSQIFGPLNKDEDNWSISKVAEFDGNWSLKKITFQRLGRAVVVDCTAQLLNEINCTVNTAGVSSDVWQPTVTASHPNFNWKTLHSRLLLCNQTPGRTQSRLMYKLIWEVLFLFVLLLSAKAIARNPATTSELYANGKGRRMAGVKPDDSPCCGGYTPPPPCR</sequence>
<gene>
    <name evidence="1" type="ORF">L6164_017591</name>
</gene>
<dbReference type="EMBL" id="CM039432">
    <property type="protein sequence ID" value="KAI4332705.1"/>
    <property type="molecule type" value="Genomic_DNA"/>
</dbReference>
<name>A0ACB9NDC4_BAUVA</name>
<dbReference type="Proteomes" id="UP000828941">
    <property type="component" value="Chromosome 7"/>
</dbReference>
<accession>A0ACB9NDC4</accession>